<feature type="non-terminal residue" evidence="4">
    <location>
        <position position="1"/>
    </location>
</feature>
<keyword evidence="5" id="KW-1185">Reference proteome</keyword>
<feature type="transmembrane region" description="Helical" evidence="2">
    <location>
        <begin position="42"/>
        <end position="60"/>
    </location>
</feature>
<protein>
    <recommendedName>
        <fullName evidence="3">Resistance to inhibitors of cholinesterase protein 3 N-terminal domain-containing protein</fullName>
    </recommendedName>
</protein>
<feature type="region of interest" description="Disordered" evidence="1">
    <location>
        <begin position="71"/>
        <end position="106"/>
    </location>
</feature>
<dbReference type="EMBL" id="JAROKS010000004">
    <property type="protein sequence ID" value="KAK1804677.1"/>
    <property type="molecule type" value="Genomic_DNA"/>
</dbReference>
<evidence type="ECO:0000256" key="2">
    <source>
        <dbReference type="SAM" id="Phobius"/>
    </source>
</evidence>
<organism evidence="4 5">
    <name type="scientific">Electrophorus voltai</name>
    <dbReference type="NCBI Taxonomy" id="2609070"/>
    <lineage>
        <taxon>Eukaryota</taxon>
        <taxon>Metazoa</taxon>
        <taxon>Chordata</taxon>
        <taxon>Craniata</taxon>
        <taxon>Vertebrata</taxon>
        <taxon>Euteleostomi</taxon>
        <taxon>Actinopterygii</taxon>
        <taxon>Neopterygii</taxon>
        <taxon>Teleostei</taxon>
        <taxon>Ostariophysi</taxon>
        <taxon>Gymnotiformes</taxon>
        <taxon>Gymnotoidei</taxon>
        <taxon>Gymnotidae</taxon>
        <taxon>Electrophorus</taxon>
    </lineage>
</organism>
<evidence type="ECO:0000313" key="4">
    <source>
        <dbReference type="EMBL" id="KAK1804677.1"/>
    </source>
</evidence>
<dbReference type="AlphaFoldDB" id="A0AAD9E794"/>
<dbReference type="InterPro" id="IPR026160">
    <property type="entry name" value="Ric3"/>
</dbReference>
<dbReference type="GO" id="GO:0034394">
    <property type="term" value="P:protein localization to cell surface"/>
    <property type="evidence" value="ECO:0007669"/>
    <property type="project" value="TreeGrafter"/>
</dbReference>
<evidence type="ECO:0000256" key="1">
    <source>
        <dbReference type="SAM" id="MobiDB-lite"/>
    </source>
</evidence>
<sequence length="398" mass="43376">GGPSPAITAESCYRPEDSTAITDITDITHYGGFSPVNMSMSAFQKVTLVSCLVLCVALLLPKMLLSRDKRDASQSDGSAGQFPPMLHRKAPPEHGPGGLFSRPHNPEAIARAKGNGAARGKSNLAGQIIPVYGFGILLYIIYIIFKITSKGKPTQSHENRFSTMRSEKMKRKITDFELTQLQERLKETEDAMERIVSRAQTQHGIPERVGPVSVDLCCSMGPVSVDLCCSTGPVSADQEETLLLQLREITRVMQAGQLLEGIPLESDMMDSYGSPDGTDYSAEAKYNMHFYTRRQGSSCQTEELLGAAAMGQGRRTAESESAFCYGENNPDDPNPQALGDHQGHNEECVITDACGEEVLAGERMTLESLLPWADETKYTYFHSVSASENKDASFSATV</sequence>
<name>A0AAD9E794_9TELE</name>
<dbReference type="Pfam" id="PF15361">
    <property type="entry name" value="RIC3"/>
    <property type="match status" value="1"/>
</dbReference>
<keyword evidence="2" id="KW-0472">Membrane</keyword>
<accession>A0AAD9E794</accession>
<dbReference type="GO" id="GO:0007271">
    <property type="term" value="P:synaptic transmission, cholinergic"/>
    <property type="evidence" value="ECO:0007669"/>
    <property type="project" value="TreeGrafter"/>
</dbReference>
<dbReference type="GO" id="GO:0045202">
    <property type="term" value="C:synapse"/>
    <property type="evidence" value="ECO:0007669"/>
    <property type="project" value="GOC"/>
</dbReference>
<dbReference type="GO" id="GO:0043005">
    <property type="term" value="C:neuron projection"/>
    <property type="evidence" value="ECO:0007669"/>
    <property type="project" value="TreeGrafter"/>
</dbReference>
<dbReference type="InterPro" id="IPR032763">
    <property type="entry name" value="RIC3_N"/>
</dbReference>
<feature type="domain" description="Resistance to inhibitors of cholinesterase protein 3 N-terminal" evidence="3">
    <location>
        <begin position="52"/>
        <end position="197"/>
    </location>
</feature>
<gene>
    <name evidence="4" type="ORF">P4O66_020673</name>
</gene>
<dbReference type="Proteomes" id="UP001239994">
    <property type="component" value="Unassembled WGS sequence"/>
</dbReference>
<evidence type="ECO:0000259" key="3">
    <source>
        <dbReference type="Pfam" id="PF15361"/>
    </source>
</evidence>
<comment type="caution">
    <text evidence="4">The sequence shown here is derived from an EMBL/GenBank/DDBJ whole genome shotgun (WGS) entry which is preliminary data.</text>
</comment>
<proteinExistence type="predicted"/>
<dbReference type="PANTHER" id="PTHR21723:SF4">
    <property type="entry name" value="ZGC:92489"/>
    <property type="match status" value="1"/>
</dbReference>
<keyword evidence="2" id="KW-1133">Transmembrane helix</keyword>
<keyword evidence="2" id="KW-0812">Transmembrane</keyword>
<reference evidence="4" key="1">
    <citation type="submission" date="2023-03" db="EMBL/GenBank/DDBJ databases">
        <title>Electrophorus voltai genome.</title>
        <authorList>
            <person name="Bian C."/>
        </authorList>
    </citation>
    <scope>NUCLEOTIDE SEQUENCE</scope>
    <source>
        <strain evidence="4">CB-2022</strain>
        <tissue evidence="4">Muscle</tissue>
    </source>
</reference>
<dbReference type="PANTHER" id="PTHR21723">
    <property type="entry name" value="RESISTANCE TO INHIBITORS OF CHOLINESTERASE PROTEIN 3 RIC3"/>
    <property type="match status" value="1"/>
</dbReference>
<dbReference type="GO" id="GO:0043025">
    <property type="term" value="C:neuronal cell body"/>
    <property type="evidence" value="ECO:0007669"/>
    <property type="project" value="TreeGrafter"/>
</dbReference>
<feature type="transmembrane region" description="Helical" evidence="2">
    <location>
        <begin position="124"/>
        <end position="145"/>
    </location>
</feature>
<evidence type="ECO:0000313" key="5">
    <source>
        <dbReference type="Proteomes" id="UP001239994"/>
    </source>
</evidence>